<evidence type="ECO:0000313" key="3">
    <source>
        <dbReference type="Proteomes" id="UP000284842"/>
    </source>
</evidence>
<protein>
    <submittedName>
        <fullName evidence="2">Uncharacterized protein</fullName>
    </submittedName>
</protein>
<organism evidence="2 3">
    <name type="scientific">Panaeolus cyanescens</name>
    <dbReference type="NCBI Taxonomy" id="181874"/>
    <lineage>
        <taxon>Eukaryota</taxon>
        <taxon>Fungi</taxon>
        <taxon>Dikarya</taxon>
        <taxon>Basidiomycota</taxon>
        <taxon>Agaricomycotina</taxon>
        <taxon>Agaricomycetes</taxon>
        <taxon>Agaricomycetidae</taxon>
        <taxon>Agaricales</taxon>
        <taxon>Agaricineae</taxon>
        <taxon>Galeropsidaceae</taxon>
        <taxon>Panaeolus</taxon>
    </lineage>
</organism>
<name>A0A409YZ69_9AGAR</name>
<evidence type="ECO:0000313" key="2">
    <source>
        <dbReference type="EMBL" id="PPR08213.1"/>
    </source>
</evidence>
<feature type="compositionally biased region" description="Basic and acidic residues" evidence="1">
    <location>
        <begin position="380"/>
        <end position="396"/>
    </location>
</feature>
<dbReference type="Proteomes" id="UP000284842">
    <property type="component" value="Unassembled WGS sequence"/>
</dbReference>
<sequence>MTFRPQTPHISDPHLTITSSLISIKAPARLSDLKIVVKDVFAYFHSPRAYTSDAPKAVVISAQTDHFSEYRTHTDNDAVFEEFSFLMDTLSSRIQALHSFELNIVNYHDGCICDPAFAAFVHRLPSLTRRQDLGELKINAKTVQSNVELFGAMCRDVMGQIEANVSRPITEQVNIALTITGGAGDAFPYVTAKQLYMVKAREVESKLIPEHLLPDMPSKKAEHLLLPHPNNDKIMYNDTFTNESVDLDVLVTSEYVQNGSGKDQREWVQCAWCSFKAMLPPNRGLGAYKRHRSANKCSDTDSKRDMAEERQTVREAKAAVQSLFVESVPTYNNPISLPRQYTFIHVHPEHGQSSSTLDPVALAHSTATPSIPEGGYPLREPTRSRCDDDKEGLCRD</sequence>
<proteinExistence type="predicted"/>
<gene>
    <name evidence="2" type="ORF">CVT24_001228</name>
</gene>
<reference evidence="2 3" key="1">
    <citation type="journal article" date="2018" name="Evol. Lett.">
        <title>Horizontal gene cluster transfer increased hallucinogenic mushroom diversity.</title>
        <authorList>
            <person name="Reynolds H.T."/>
            <person name="Vijayakumar V."/>
            <person name="Gluck-Thaler E."/>
            <person name="Korotkin H.B."/>
            <person name="Matheny P.B."/>
            <person name="Slot J.C."/>
        </authorList>
    </citation>
    <scope>NUCLEOTIDE SEQUENCE [LARGE SCALE GENOMIC DNA]</scope>
    <source>
        <strain evidence="2 3">2629</strain>
    </source>
</reference>
<dbReference type="AlphaFoldDB" id="A0A409YZ69"/>
<evidence type="ECO:0000256" key="1">
    <source>
        <dbReference type="SAM" id="MobiDB-lite"/>
    </source>
</evidence>
<accession>A0A409YZ69</accession>
<comment type="caution">
    <text evidence="2">The sequence shown here is derived from an EMBL/GenBank/DDBJ whole genome shotgun (WGS) entry which is preliminary data.</text>
</comment>
<dbReference type="EMBL" id="NHTK01000069">
    <property type="protein sequence ID" value="PPR08213.1"/>
    <property type="molecule type" value="Genomic_DNA"/>
</dbReference>
<dbReference type="InParanoid" id="A0A409YZ69"/>
<keyword evidence="3" id="KW-1185">Reference proteome</keyword>
<feature type="region of interest" description="Disordered" evidence="1">
    <location>
        <begin position="366"/>
        <end position="396"/>
    </location>
</feature>